<feature type="non-terminal residue" evidence="2">
    <location>
        <position position="123"/>
    </location>
</feature>
<gene>
    <name evidence="2" type="ORF">ISP20_09930</name>
</gene>
<feature type="chain" id="PRO_5046502599" evidence="1">
    <location>
        <begin position="26"/>
        <end position="123"/>
    </location>
</feature>
<dbReference type="Proteomes" id="UP001430065">
    <property type="component" value="Unassembled WGS sequence"/>
</dbReference>
<comment type="caution">
    <text evidence="2">The sequence shown here is derived from an EMBL/GenBank/DDBJ whole genome shotgun (WGS) entry which is preliminary data.</text>
</comment>
<dbReference type="RefSeq" id="WP_204635860.1">
    <property type="nucleotide sequence ID" value="NZ_JADIKC010000003.1"/>
</dbReference>
<reference evidence="2 3" key="1">
    <citation type="submission" date="2020-10" db="EMBL/GenBank/DDBJ databases">
        <title>Phylogeny of dyella-like bacteria.</title>
        <authorList>
            <person name="Fu J."/>
        </authorList>
    </citation>
    <scope>NUCLEOTIDE SEQUENCE [LARGE SCALE GENOMIC DNA]</scope>
    <source>
        <strain evidence="2 3">THG-B117</strain>
    </source>
</reference>
<dbReference type="EMBL" id="JADIKC010000003">
    <property type="protein sequence ID" value="MBM7121471.1"/>
    <property type="molecule type" value="Genomic_DNA"/>
</dbReference>
<feature type="signal peptide" evidence="1">
    <location>
        <begin position="1"/>
        <end position="25"/>
    </location>
</feature>
<name>A0ABS2JRI2_9GAMM</name>
<proteinExistence type="predicted"/>
<accession>A0ABS2JRI2</accession>
<organism evidence="2 3">
    <name type="scientific">Dyella kyungheensis</name>
    <dbReference type="NCBI Taxonomy" id="1242174"/>
    <lineage>
        <taxon>Bacteria</taxon>
        <taxon>Pseudomonadati</taxon>
        <taxon>Pseudomonadota</taxon>
        <taxon>Gammaproteobacteria</taxon>
        <taxon>Lysobacterales</taxon>
        <taxon>Rhodanobacteraceae</taxon>
        <taxon>Dyella</taxon>
    </lineage>
</organism>
<sequence length="123" mass="13912">MKFRIYLSSFACALALLSGCHSTLAVTSQTLDVDQINAIQRRVETRYPKLSENDRKDLLRQVVTAVDNMVFVEGGEFDMGDFGWAETYNAYKPLCEWPCGVPKDQLWPVVISADSRPVHTVRL</sequence>
<evidence type="ECO:0000313" key="2">
    <source>
        <dbReference type="EMBL" id="MBM7121471.1"/>
    </source>
</evidence>
<evidence type="ECO:0000313" key="3">
    <source>
        <dbReference type="Proteomes" id="UP001430065"/>
    </source>
</evidence>
<keyword evidence="3" id="KW-1185">Reference proteome</keyword>
<protein>
    <submittedName>
        <fullName evidence="2">Uncharacterized protein</fullName>
    </submittedName>
</protein>
<evidence type="ECO:0000256" key="1">
    <source>
        <dbReference type="SAM" id="SignalP"/>
    </source>
</evidence>
<dbReference type="PROSITE" id="PS51257">
    <property type="entry name" value="PROKAR_LIPOPROTEIN"/>
    <property type="match status" value="1"/>
</dbReference>
<keyword evidence="1" id="KW-0732">Signal</keyword>